<evidence type="ECO:0000256" key="1">
    <source>
        <dbReference type="SAM" id="Phobius"/>
    </source>
</evidence>
<gene>
    <name evidence="2" type="ORF">AUJ95_05340</name>
</gene>
<dbReference type="AlphaFoldDB" id="A0A1J5DW24"/>
<dbReference type="EMBL" id="MNYI01000142">
    <property type="protein sequence ID" value="OIP39635.1"/>
    <property type="molecule type" value="Genomic_DNA"/>
</dbReference>
<protein>
    <submittedName>
        <fullName evidence="2">Uncharacterized protein</fullName>
    </submittedName>
</protein>
<dbReference type="Proteomes" id="UP000183085">
    <property type="component" value="Unassembled WGS sequence"/>
</dbReference>
<keyword evidence="1" id="KW-0472">Membrane</keyword>
<feature type="transmembrane region" description="Helical" evidence="1">
    <location>
        <begin position="191"/>
        <end position="210"/>
    </location>
</feature>
<reference evidence="2 3" key="1">
    <citation type="journal article" date="2016" name="Environ. Microbiol.">
        <title>Genomic resolution of a cold subsurface aquifer community provides metabolic insights for novel microbes adapted to high CO concentrations.</title>
        <authorList>
            <person name="Probst A.J."/>
            <person name="Castelle C.J."/>
            <person name="Singh A."/>
            <person name="Brown C.T."/>
            <person name="Anantharaman K."/>
            <person name="Sharon I."/>
            <person name="Hug L.A."/>
            <person name="Burstein D."/>
            <person name="Emerson J.B."/>
            <person name="Thomas B.C."/>
            <person name="Banfield J.F."/>
        </authorList>
    </citation>
    <scope>NUCLEOTIDE SEQUENCE [LARGE SCALE GENOMIC DNA]</scope>
    <source>
        <strain evidence="2">CG2_30_40_21</strain>
    </source>
</reference>
<keyword evidence="1" id="KW-0812">Transmembrane</keyword>
<evidence type="ECO:0000313" key="3">
    <source>
        <dbReference type="Proteomes" id="UP000183085"/>
    </source>
</evidence>
<name>A0A1J5DW24_9BACT</name>
<keyword evidence="1" id="KW-1133">Transmembrane helix</keyword>
<comment type="caution">
    <text evidence="2">The sequence shown here is derived from an EMBL/GenBank/DDBJ whole genome shotgun (WGS) entry which is preliminary data.</text>
</comment>
<organism evidence="2 3">
    <name type="scientific">Candidatus Desantisbacteria bacterium CG2_30_40_21</name>
    <dbReference type="NCBI Taxonomy" id="1817895"/>
    <lineage>
        <taxon>Bacteria</taxon>
        <taxon>Candidatus Desantisiibacteriota</taxon>
    </lineage>
</organism>
<proteinExistence type="predicted"/>
<accession>A0A1J5DW24</accession>
<sequence>MINLIARGKLTPKTQKKLSKLFVVVNEYYKLAEQKVKLIEVLDNNLYIPSVNELRYAGYHLSKATVANTHKTATRELNKALKHCKRAIYDAIEVGITFYLEVLKLFFYDYRLVVITPIIPDLTAIKIRISEIRDFITKPRTNERVAFWEECTQLFIEIQQIAAQFENSREELNKISEQHRIESQRHRHSTILTYVGIIIAILVSVLTIIYTHE</sequence>
<evidence type="ECO:0000313" key="2">
    <source>
        <dbReference type="EMBL" id="OIP39635.1"/>
    </source>
</evidence>